<proteinExistence type="predicted"/>
<dbReference type="EMBL" id="JAVMIP010000006">
    <property type="protein sequence ID" value="MDS3860716.1"/>
    <property type="molecule type" value="Genomic_DNA"/>
</dbReference>
<dbReference type="RefSeq" id="WP_322877985.1">
    <property type="nucleotide sequence ID" value="NZ_JAVMIP010000006.1"/>
</dbReference>
<evidence type="ECO:0000313" key="3">
    <source>
        <dbReference type="Proteomes" id="UP001268256"/>
    </source>
</evidence>
<comment type="caution">
    <text evidence="2">The sequence shown here is derived from an EMBL/GenBank/DDBJ whole genome shotgun (WGS) entry which is preliminary data.</text>
</comment>
<feature type="domain" description="Conserved hypothetical protein CHP03032" evidence="1">
    <location>
        <begin position="25"/>
        <end position="338"/>
    </location>
</feature>
<dbReference type="Pfam" id="PF16261">
    <property type="entry name" value="DUF4915"/>
    <property type="match status" value="1"/>
</dbReference>
<dbReference type="NCBIfam" id="TIGR03032">
    <property type="entry name" value="TIGR03032 family protein"/>
    <property type="match status" value="1"/>
</dbReference>
<accession>A0AAE4FRB5</accession>
<keyword evidence="3" id="KW-1185">Reference proteome</keyword>
<dbReference type="InterPro" id="IPR017481">
    <property type="entry name" value="CHP03032"/>
</dbReference>
<dbReference type="AlphaFoldDB" id="A0AAE4FRB5"/>
<protein>
    <submittedName>
        <fullName evidence="2">TIGR03032 family protein</fullName>
    </submittedName>
</protein>
<name>A0AAE4FRB5_9CYAN</name>
<evidence type="ECO:0000313" key="2">
    <source>
        <dbReference type="EMBL" id="MDS3860716.1"/>
    </source>
</evidence>
<evidence type="ECO:0000259" key="1">
    <source>
        <dbReference type="Pfam" id="PF16261"/>
    </source>
</evidence>
<sequence>MSTDSQIAPASSSPESPLELTASRQFFDWLSSEVISLVFSTYQANKLFFIGQSQSQRLSIFERTFQRCMGLWATPDTIYLSTLYQIWRLENSLAPGETYKDYDRLYIPQLAFTTGDLDTHDVALDREGQITFVSTLFSCLATTSPTHSFRPLWKPNFISKLAAEDRCHLNGLAMKEGQPAYVTAVSQSDIHDGWRQFRYDGGLVIDVQTQEIVGQGLSMPHSPRWYQGRLWLLNSGRGEFGYLDGSRFQSVCFCPGYLRGLAFCNDYAIVGLSKPREKSFAGLPLDERLAELKTEARCGLCVVDLKRGDIVHWLHLDGVITELYDVAVLPGVRRPMALGFATDEIRRVLTIEPT</sequence>
<organism evidence="2 3">
    <name type="scientific">Pseudocalidococcus azoricus BACA0444</name>
    <dbReference type="NCBI Taxonomy" id="2918990"/>
    <lineage>
        <taxon>Bacteria</taxon>
        <taxon>Bacillati</taxon>
        <taxon>Cyanobacteriota</taxon>
        <taxon>Cyanophyceae</taxon>
        <taxon>Acaryochloridales</taxon>
        <taxon>Thermosynechococcaceae</taxon>
        <taxon>Pseudocalidococcus</taxon>
        <taxon>Pseudocalidococcus azoricus</taxon>
    </lineage>
</organism>
<gene>
    <name evidence="2" type="ORF">RIF25_07805</name>
</gene>
<dbReference type="Proteomes" id="UP001268256">
    <property type="component" value="Unassembled WGS sequence"/>
</dbReference>
<reference evidence="3" key="1">
    <citation type="submission" date="2023-07" db="EMBL/GenBank/DDBJ databases">
        <authorList>
            <person name="Luz R."/>
            <person name="Cordeiro R."/>
            <person name="Fonseca A."/>
            <person name="Goncalves V."/>
        </authorList>
    </citation>
    <scope>NUCLEOTIDE SEQUENCE [LARGE SCALE GENOMIC DNA]</scope>
    <source>
        <strain evidence="3">BACA0444</strain>
    </source>
</reference>